<feature type="transmembrane region" description="Helical" evidence="7">
    <location>
        <begin position="313"/>
        <end position="329"/>
    </location>
</feature>
<feature type="transmembrane region" description="Helical" evidence="7">
    <location>
        <begin position="12"/>
        <end position="32"/>
    </location>
</feature>
<comment type="subcellular location">
    <subcellularLocation>
        <location evidence="1">Cell membrane</location>
        <topology evidence="1">Multi-pass membrane protein</topology>
    </subcellularLocation>
</comment>
<keyword evidence="6 7" id="KW-0472">Membrane</keyword>
<keyword evidence="5 7" id="KW-1133">Transmembrane helix</keyword>
<evidence type="ECO:0000256" key="5">
    <source>
        <dbReference type="ARBA" id="ARBA00022989"/>
    </source>
</evidence>
<dbReference type="InterPro" id="IPR002528">
    <property type="entry name" value="MATE_fam"/>
</dbReference>
<dbReference type="InterPro" id="IPR048279">
    <property type="entry name" value="MdtK-like"/>
</dbReference>
<feature type="transmembrane region" description="Helical" evidence="7">
    <location>
        <begin position="270"/>
        <end position="292"/>
    </location>
</feature>
<dbReference type="GO" id="GO:0015297">
    <property type="term" value="F:antiporter activity"/>
    <property type="evidence" value="ECO:0007669"/>
    <property type="project" value="InterPro"/>
</dbReference>
<dbReference type="CDD" id="cd13134">
    <property type="entry name" value="MATE_like_8"/>
    <property type="match status" value="1"/>
</dbReference>
<evidence type="ECO:0000256" key="6">
    <source>
        <dbReference type="ARBA" id="ARBA00023136"/>
    </source>
</evidence>
<evidence type="ECO:0000256" key="3">
    <source>
        <dbReference type="ARBA" id="ARBA00022475"/>
    </source>
</evidence>
<dbReference type="AlphaFoldDB" id="A0A128EKF1"/>
<feature type="transmembrane region" description="Helical" evidence="7">
    <location>
        <begin position="52"/>
        <end position="72"/>
    </location>
</feature>
<dbReference type="GO" id="GO:0005886">
    <property type="term" value="C:plasma membrane"/>
    <property type="evidence" value="ECO:0007669"/>
    <property type="project" value="UniProtKB-SubCell"/>
</dbReference>
<accession>A0A128EKF1</accession>
<keyword evidence="4 7" id="KW-0812">Transmembrane</keyword>
<feature type="transmembrane region" description="Helical" evidence="7">
    <location>
        <begin position="126"/>
        <end position="149"/>
    </location>
</feature>
<dbReference type="PIRSF" id="PIRSF006603">
    <property type="entry name" value="DinF"/>
    <property type="match status" value="1"/>
</dbReference>
<dbReference type="RefSeq" id="WP_075540594.1">
    <property type="nucleotide sequence ID" value="NZ_CP053844.1"/>
</dbReference>
<dbReference type="Proteomes" id="UP000069632">
    <property type="component" value="Unassembled WGS sequence"/>
</dbReference>
<keyword evidence="9" id="KW-1185">Reference proteome</keyword>
<protein>
    <submittedName>
        <fullName evidence="8">Mate efflux family protein</fullName>
    </submittedName>
</protein>
<feature type="transmembrane region" description="Helical" evidence="7">
    <location>
        <begin position="188"/>
        <end position="212"/>
    </location>
</feature>
<evidence type="ECO:0000313" key="8">
    <source>
        <dbReference type="EMBL" id="CZE49350.1"/>
    </source>
</evidence>
<dbReference type="GO" id="GO:0042910">
    <property type="term" value="F:xenobiotic transmembrane transporter activity"/>
    <property type="evidence" value="ECO:0007669"/>
    <property type="project" value="InterPro"/>
</dbReference>
<sequence>MHSNFSLKKLFLPIYLDMILKLTTVMINTYMISIVNPHLVGAMGAGNQIFSLFVNVFSFLAVGCSVVVAQAIGAKNNKVAIRAIHTSISFNSLLGFLSGVLVFLYARLLLNLLQIPDEIFNESYKYLRIISITFFIDAVAIVISAVIRVYGFVKHIMITSIIMNIVTIIGNIFALFEPFGLPFYGLSGVGISTIAGRILGIFILSYLLVKVVKVPIYLTLFIKVKAYILKKILFIGLPSAGENLIWTVQYLVAFSFVASMGEDSLAVQTIYFQISAFMFFASSAVGIANEVIVGRMVGAKELENAYKRTFRSLKMGLAMTLVFVLFVYINKNFIMNLLKLTPDIKDIMSPLFVLSIFLELARTQNVIMVNALRASGDARFPFYMGLVFMWGVSIPLGWFLGIYLGYGIIGVWIGFFADELLRGLANTFRWKSKKWQEKRLV</sequence>
<dbReference type="PANTHER" id="PTHR42925">
    <property type="entry name" value="MULTIDRUG AND TOXIN EFFLUX PROTEIN MATE FAMILY"/>
    <property type="match status" value="1"/>
</dbReference>
<keyword evidence="3" id="KW-1003">Cell membrane</keyword>
<gene>
    <name evidence="8" type="primary">norM_2</name>
    <name evidence="8" type="ORF">ERS672216_01874</name>
</gene>
<feature type="transmembrane region" description="Helical" evidence="7">
    <location>
        <begin position="232"/>
        <end position="258"/>
    </location>
</feature>
<dbReference type="EMBL" id="FIZP01000019">
    <property type="protein sequence ID" value="CZE49350.1"/>
    <property type="molecule type" value="Genomic_DNA"/>
</dbReference>
<evidence type="ECO:0000256" key="1">
    <source>
        <dbReference type="ARBA" id="ARBA00004651"/>
    </source>
</evidence>
<reference evidence="8 9" key="1">
    <citation type="submission" date="2016-02" db="EMBL/GenBank/DDBJ databases">
        <authorList>
            <consortium name="Pathogen Informatics"/>
        </authorList>
    </citation>
    <scope>NUCLEOTIDE SEQUENCE [LARGE SCALE GENOMIC DNA]</scope>
    <source>
        <strain evidence="8 9">RC20</strain>
    </source>
</reference>
<feature type="transmembrane region" description="Helical" evidence="7">
    <location>
        <begin position="156"/>
        <end position="176"/>
    </location>
</feature>
<dbReference type="NCBIfam" id="TIGR00797">
    <property type="entry name" value="matE"/>
    <property type="match status" value="1"/>
</dbReference>
<dbReference type="PANTHER" id="PTHR42925:SF1">
    <property type="entry name" value="VIRULENCE FACTOR MVIN"/>
    <property type="match status" value="1"/>
</dbReference>
<dbReference type="Pfam" id="PF01554">
    <property type="entry name" value="MatE"/>
    <property type="match status" value="2"/>
</dbReference>
<dbReference type="OrthoDB" id="9806302at2"/>
<evidence type="ECO:0000256" key="2">
    <source>
        <dbReference type="ARBA" id="ARBA00022448"/>
    </source>
</evidence>
<evidence type="ECO:0000313" key="9">
    <source>
        <dbReference type="Proteomes" id="UP000069632"/>
    </source>
</evidence>
<feature type="transmembrane region" description="Helical" evidence="7">
    <location>
        <begin position="84"/>
        <end position="106"/>
    </location>
</feature>
<evidence type="ECO:0000256" key="4">
    <source>
        <dbReference type="ARBA" id="ARBA00022692"/>
    </source>
</evidence>
<name>A0A128EKF1_9BACT</name>
<keyword evidence="2" id="KW-0813">Transport</keyword>
<organism evidence="8 9">
    <name type="scientific">Campylobacter geochelonis</name>
    <dbReference type="NCBI Taxonomy" id="1780362"/>
    <lineage>
        <taxon>Bacteria</taxon>
        <taxon>Pseudomonadati</taxon>
        <taxon>Campylobacterota</taxon>
        <taxon>Epsilonproteobacteria</taxon>
        <taxon>Campylobacterales</taxon>
        <taxon>Campylobacteraceae</taxon>
        <taxon>Campylobacter</taxon>
    </lineage>
</organism>
<dbReference type="InterPro" id="IPR047135">
    <property type="entry name" value="YsiQ"/>
</dbReference>
<evidence type="ECO:0000256" key="7">
    <source>
        <dbReference type="SAM" id="Phobius"/>
    </source>
</evidence>
<proteinExistence type="predicted"/>